<reference evidence="16" key="1">
    <citation type="submission" date="2020-01" db="EMBL/GenBank/DDBJ databases">
        <title>Sphingomonas sp. strain CSW-10.</title>
        <authorList>
            <person name="Chen W.-M."/>
        </authorList>
    </citation>
    <scope>NUCLEOTIDE SEQUENCE [LARGE SCALE GENOMIC DNA]</scope>
    <source>
        <strain evidence="16">FSY-8</strain>
    </source>
</reference>
<evidence type="ECO:0000256" key="10">
    <source>
        <dbReference type="ARBA" id="ARBA00031484"/>
    </source>
</evidence>
<accession>A0ABW9XC69</accession>
<evidence type="ECO:0000256" key="13">
    <source>
        <dbReference type="ARBA" id="ARBA00042775"/>
    </source>
</evidence>
<dbReference type="InterPro" id="IPR052029">
    <property type="entry name" value="PpiD_chaperone"/>
</dbReference>
<dbReference type="SUPFAM" id="SSF109998">
    <property type="entry name" value="Triger factor/SurA peptide-binding domain-like"/>
    <property type="match status" value="1"/>
</dbReference>
<keyword evidence="16" id="KW-1185">Reference proteome</keyword>
<comment type="caution">
    <text evidence="15">The sequence shown here is derived from an EMBL/GenBank/DDBJ whole genome shotgun (WGS) entry which is preliminary data.</text>
</comment>
<evidence type="ECO:0000256" key="12">
    <source>
        <dbReference type="ARBA" id="ARBA00040743"/>
    </source>
</evidence>
<organism evidence="15 16">
    <name type="scientific">Novosphingobium ovatum</name>
    <dbReference type="NCBI Taxonomy" id="1908523"/>
    <lineage>
        <taxon>Bacteria</taxon>
        <taxon>Pseudomonadati</taxon>
        <taxon>Pseudomonadota</taxon>
        <taxon>Alphaproteobacteria</taxon>
        <taxon>Sphingomonadales</taxon>
        <taxon>Sphingomonadaceae</taxon>
        <taxon>Novosphingobium</taxon>
    </lineage>
</organism>
<dbReference type="Gene3D" id="1.10.4030.10">
    <property type="entry name" value="Porin chaperone SurA, peptide-binding domain"/>
    <property type="match status" value="2"/>
</dbReference>
<dbReference type="PANTHER" id="PTHR47529">
    <property type="entry name" value="PEPTIDYL-PROLYL CIS-TRANS ISOMERASE D"/>
    <property type="match status" value="1"/>
</dbReference>
<keyword evidence="4" id="KW-0997">Cell inner membrane</keyword>
<evidence type="ECO:0000313" key="15">
    <source>
        <dbReference type="EMBL" id="NBC36131.1"/>
    </source>
</evidence>
<dbReference type="Proteomes" id="UP000753724">
    <property type="component" value="Unassembled WGS sequence"/>
</dbReference>
<evidence type="ECO:0000256" key="8">
    <source>
        <dbReference type="ARBA" id="ARBA00023186"/>
    </source>
</evidence>
<keyword evidence="7" id="KW-0472">Membrane</keyword>
<dbReference type="Gene3D" id="3.10.50.40">
    <property type="match status" value="1"/>
</dbReference>
<dbReference type="Pfam" id="PF13145">
    <property type="entry name" value="Rotamase_2"/>
    <property type="match status" value="1"/>
</dbReference>
<sequence>MLQFFRNFFKSTVGIAISLGFIGVLALAFAAGDVSNSLGFSGTGDGSEAVASVGKEKISATALTQQAQQMVEAARKQDPRADMKAFLAQDGLNLVLNDLVDRSAMVQFGKAHGIVAGKRLIDSELTKIPAFQGIDGKFSEDTYRQMLARSGYTDKSLRENLGQDVISRLIFKQAEIGGYMAPGMALRYATLLKEQRSGAIALLPANAFAPKTPATEPEITAWYNTHKANYQLPEHRVIRFARFDASAVKQVPAPTDAEIAARYNAEKAKYAGAELRRIAQVIAINESIAKAIAGDVAKGQTLEAAAKAHGLTVANLGAVTKAQLATQSSTAVAEVAFAAAKGAVAGPAKASLGYAVVRVDAIEMKAERKLESVRGEIVAALTAEKRRTALASLTAHIDEQFGKGGALSDSAKDLGLTITELPPVLADGKLFGGNGQSVPQDVLRIVQSGFSTESEGAAQIIEIVPGQQFAILDAAKIVPATPAPLAAVKQQIAIEIALDKGAKAARAAAMAILAQAKKGTPLATSVAGAGVPLPPLQAVNMSREQLSAQNGQIPPALQLFFGMAQGTTKLMPLPENRGWLVVRLDKVTAGAMAATDPLVGQVGTDLGARVGGEYAQALHRAIRAEVGVQRKDKALAGVAARLSGAAQ</sequence>
<comment type="subcellular location">
    <subcellularLocation>
        <location evidence="1">Cell inner membrane</location>
        <topology evidence="1">Single-pass type II membrane protein</topology>
        <orientation evidence="1">Periplasmic side</orientation>
    </subcellularLocation>
</comment>
<comment type="similarity">
    <text evidence="11">Belongs to the PpiD chaperone family.</text>
</comment>
<name>A0ABW9XC69_9SPHN</name>
<evidence type="ECO:0000256" key="7">
    <source>
        <dbReference type="ARBA" id="ARBA00023136"/>
    </source>
</evidence>
<evidence type="ECO:0000256" key="5">
    <source>
        <dbReference type="ARBA" id="ARBA00022692"/>
    </source>
</evidence>
<evidence type="ECO:0000256" key="2">
    <source>
        <dbReference type="ARBA" id="ARBA00018370"/>
    </source>
</evidence>
<evidence type="ECO:0000259" key="14">
    <source>
        <dbReference type="Pfam" id="PF13145"/>
    </source>
</evidence>
<keyword evidence="3" id="KW-1003">Cell membrane</keyword>
<dbReference type="PANTHER" id="PTHR47529:SF1">
    <property type="entry name" value="PERIPLASMIC CHAPERONE PPID"/>
    <property type="match status" value="1"/>
</dbReference>
<dbReference type="EMBL" id="JAAAPO010000002">
    <property type="protein sequence ID" value="NBC36131.1"/>
    <property type="molecule type" value="Genomic_DNA"/>
</dbReference>
<evidence type="ECO:0000313" key="16">
    <source>
        <dbReference type="Proteomes" id="UP000753724"/>
    </source>
</evidence>
<dbReference type="Pfam" id="PF13624">
    <property type="entry name" value="SurA_N_3"/>
    <property type="match status" value="1"/>
</dbReference>
<protein>
    <recommendedName>
        <fullName evidence="2">Parvulin-like PPIase</fullName>
    </recommendedName>
    <alternativeName>
        <fullName evidence="9">Peptidyl-prolyl cis-trans isomerase plp</fullName>
    </alternativeName>
    <alternativeName>
        <fullName evidence="12">Periplasmic chaperone PpiD</fullName>
    </alternativeName>
    <alternativeName>
        <fullName evidence="13">Periplasmic folding chaperone</fullName>
    </alternativeName>
    <alternativeName>
        <fullName evidence="10">Rotamase plp</fullName>
    </alternativeName>
</protein>
<keyword evidence="5" id="KW-0812">Transmembrane</keyword>
<evidence type="ECO:0000256" key="1">
    <source>
        <dbReference type="ARBA" id="ARBA00004382"/>
    </source>
</evidence>
<dbReference type="InterPro" id="IPR046357">
    <property type="entry name" value="PPIase_dom_sf"/>
</dbReference>
<evidence type="ECO:0000256" key="11">
    <source>
        <dbReference type="ARBA" id="ARBA00038408"/>
    </source>
</evidence>
<evidence type="ECO:0000256" key="4">
    <source>
        <dbReference type="ARBA" id="ARBA00022519"/>
    </source>
</evidence>
<evidence type="ECO:0000256" key="3">
    <source>
        <dbReference type="ARBA" id="ARBA00022475"/>
    </source>
</evidence>
<keyword evidence="8" id="KW-0143">Chaperone</keyword>
<dbReference type="InterPro" id="IPR000297">
    <property type="entry name" value="PPIase_PpiC"/>
</dbReference>
<proteinExistence type="inferred from homology"/>
<feature type="domain" description="PpiC" evidence="14">
    <location>
        <begin position="254"/>
        <end position="374"/>
    </location>
</feature>
<dbReference type="InterPro" id="IPR027304">
    <property type="entry name" value="Trigger_fact/SurA_dom_sf"/>
</dbReference>
<gene>
    <name evidence="15" type="ORF">GTZ99_06115</name>
</gene>
<evidence type="ECO:0000256" key="9">
    <source>
        <dbReference type="ARBA" id="ARBA00030642"/>
    </source>
</evidence>
<keyword evidence="6" id="KW-1133">Transmembrane helix</keyword>
<dbReference type="RefSeq" id="WP_161717378.1">
    <property type="nucleotide sequence ID" value="NZ_JAAAPO010000002.1"/>
</dbReference>
<evidence type="ECO:0000256" key="6">
    <source>
        <dbReference type="ARBA" id="ARBA00022989"/>
    </source>
</evidence>